<dbReference type="AlphaFoldDB" id="A0AAV2WGS1"/>
<sequence>MSWRGGLATICALGAAVGVVGCSSTVGGTATVDTADAPVYQASVSASAAESSAVSSSKEASRQSSITREAVHTSCEAVSSSSADAITSVNAYVDARNANADVAASARPAIAALNTSADVVTGSISDPLRPDLRDALLGWADAARAVSAAIADDIGPSPFNDAINRLNDSRTLVLDLCDAAY</sequence>
<name>A0AAV2WGS1_MYCNE</name>
<dbReference type="RefSeq" id="WP_396869105.1">
    <property type="nucleotide sequence ID" value="NZ_LK021337.1"/>
</dbReference>
<dbReference type="Proteomes" id="UP000028864">
    <property type="component" value="Unassembled WGS sequence"/>
</dbReference>
<organism evidence="1 2">
    <name type="scientific">Mycolicibacterium neoaurum</name>
    <name type="common">Mycobacterium neoaurum</name>
    <dbReference type="NCBI Taxonomy" id="1795"/>
    <lineage>
        <taxon>Bacteria</taxon>
        <taxon>Bacillati</taxon>
        <taxon>Actinomycetota</taxon>
        <taxon>Actinomycetes</taxon>
        <taxon>Mycobacteriales</taxon>
        <taxon>Mycobacteriaceae</taxon>
        <taxon>Mycolicibacterium</taxon>
    </lineage>
</organism>
<gene>
    <name evidence="1" type="ORF">BN1047_00989</name>
</gene>
<dbReference type="EMBL" id="LK021337">
    <property type="protein sequence ID" value="CDQ43126.1"/>
    <property type="molecule type" value="Genomic_DNA"/>
</dbReference>
<protein>
    <recommendedName>
        <fullName evidence="3">Lipoprotein</fullName>
    </recommendedName>
</protein>
<reference evidence="1" key="2">
    <citation type="submission" date="2015-09" db="EMBL/GenBank/DDBJ databases">
        <title>Draft genome sequence of Mycobacterium neoaurum DSM 44074.</title>
        <authorList>
            <person name="Croce O."/>
            <person name="Robert C."/>
            <person name="Raoult D."/>
            <person name="Drancourt M."/>
        </authorList>
    </citation>
    <scope>NUCLEOTIDE SEQUENCE</scope>
    <source>
        <strain evidence="1">DSM 44074</strain>
    </source>
</reference>
<proteinExistence type="predicted"/>
<evidence type="ECO:0000313" key="1">
    <source>
        <dbReference type="EMBL" id="CDQ43126.1"/>
    </source>
</evidence>
<accession>A0AAV2WGS1</accession>
<reference evidence="1" key="1">
    <citation type="submission" date="2014-05" db="EMBL/GenBank/DDBJ databases">
        <authorList>
            <person name="Urmite Genomes"/>
        </authorList>
    </citation>
    <scope>NUCLEOTIDE SEQUENCE</scope>
    <source>
        <strain evidence="1">DSM 44074</strain>
    </source>
</reference>
<dbReference type="PROSITE" id="PS51257">
    <property type="entry name" value="PROKAR_LIPOPROTEIN"/>
    <property type="match status" value="1"/>
</dbReference>
<evidence type="ECO:0000313" key="2">
    <source>
        <dbReference type="Proteomes" id="UP000028864"/>
    </source>
</evidence>
<evidence type="ECO:0008006" key="3">
    <source>
        <dbReference type="Google" id="ProtNLM"/>
    </source>
</evidence>